<sequence>MAKKRSKNPAVKPDIEYDIDPSKIATKKPKKKRSSGGAGVSKYDDDDTPKSFKRLMIYSEKRQGLRPLDRAVRAEKLAAGSTKKNKDNNNSDSTTSSSAADLKMKKGESWSDFNQRVNEALPMTKPKAGGNGPSKAHRKAQLKQERVRKEQEAAKERRIARGEIPSDEEGNEEEEKKIMNWGYRETRKNKSGKREVSPDPWAHLESVPRPKFGEVADRPPELTLNKKLLNNVPKAAGSMAKRYMLQQERESFIENYRKLMEEKKNRQEF</sequence>
<keyword evidence="3" id="KW-1185">Reference proteome</keyword>
<feature type="compositionally biased region" description="Low complexity" evidence="1">
    <location>
        <begin position="90"/>
        <end position="101"/>
    </location>
</feature>
<feature type="compositionally biased region" description="Basic and acidic residues" evidence="1">
    <location>
        <begin position="142"/>
        <end position="161"/>
    </location>
</feature>
<dbReference type="Proteomes" id="UP000242525">
    <property type="component" value="Unassembled WGS sequence"/>
</dbReference>
<feature type="region of interest" description="Disordered" evidence="1">
    <location>
        <begin position="1"/>
        <end position="175"/>
    </location>
</feature>
<dbReference type="AlphaFoldDB" id="A0A0J9XIV4"/>
<reference evidence="2" key="1">
    <citation type="submission" date="2014-03" db="EMBL/GenBank/DDBJ databases">
        <authorList>
            <person name="Casaregola S."/>
        </authorList>
    </citation>
    <scope>NUCLEOTIDE SEQUENCE [LARGE SCALE GENOMIC DNA]</scope>
    <source>
        <strain evidence="2">CLIB 918</strain>
    </source>
</reference>
<evidence type="ECO:0000313" key="3">
    <source>
        <dbReference type="Proteomes" id="UP000242525"/>
    </source>
</evidence>
<evidence type="ECO:0000313" key="2">
    <source>
        <dbReference type="EMBL" id="CDO57347.1"/>
    </source>
</evidence>
<dbReference type="EMBL" id="CCBN010000020">
    <property type="protein sequence ID" value="CDO57347.1"/>
    <property type="molecule type" value="Genomic_DNA"/>
</dbReference>
<protein>
    <submittedName>
        <fullName evidence="2">Uncharacterized protein</fullName>
    </submittedName>
</protein>
<feature type="compositionally biased region" description="Basic residues" evidence="1">
    <location>
        <begin position="25"/>
        <end position="34"/>
    </location>
</feature>
<dbReference type="PANTHER" id="PTHR40644:SF1">
    <property type="entry name" value="UPF0653 PROTEIN C607.02C"/>
    <property type="match status" value="1"/>
</dbReference>
<feature type="compositionally biased region" description="Basic and acidic residues" evidence="1">
    <location>
        <begin position="187"/>
        <end position="197"/>
    </location>
</feature>
<dbReference type="OrthoDB" id="5876637at2759"/>
<feature type="compositionally biased region" description="Basic and acidic residues" evidence="1">
    <location>
        <begin position="59"/>
        <end position="76"/>
    </location>
</feature>
<comment type="caution">
    <text evidence="2">The sequence shown here is derived from an EMBL/GenBank/DDBJ whole genome shotgun (WGS) entry which is preliminary data.</text>
</comment>
<gene>
    <name evidence="2" type="ORF">BN980_GECA20s01649g</name>
</gene>
<feature type="region of interest" description="Disordered" evidence="1">
    <location>
        <begin position="187"/>
        <end position="206"/>
    </location>
</feature>
<proteinExistence type="predicted"/>
<name>A0A0J9XIV4_GEOCN</name>
<dbReference type="PANTHER" id="PTHR40644">
    <property type="entry name" value="UPF0653 PROTEIN C607.02C"/>
    <property type="match status" value="1"/>
</dbReference>
<evidence type="ECO:0000256" key="1">
    <source>
        <dbReference type="SAM" id="MobiDB-lite"/>
    </source>
</evidence>
<organism evidence="2 3">
    <name type="scientific">Geotrichum candidum</name>
    <name type="common">Oospora lactis</name>
    <name type="synonym">Dipodascus geotrichum</name>
    <dbReference type="NCBI Taxonomy" id="1173061"/>
    <lineage>
        <taxon>Eukaryota</taxon>
        <taxon>Fungi</taxon>
        <taxon>Dikarya</taxon>
        <taxon>Ascomycota</taxon>
        <taxon>Saccharomycotina</taxon>
        <taxon>Dipodascomycetes</taxon>
        <taxon>Dipodascales</taxon>
        <taxon>Dipodascaceae</taxon>
        <taxon>Geotrichum</taxon>
    </lineage>
</organism>
<accession>A0A0J9XIV4</accession>